<feature type="compositionally biased region" description="Basic and acidic residues" evidence="11">
    <location>
        <begin position="147"/>
        <end position="158"/>
    </location>
</feature>
<feature type="region of interest" description="Disordered" evidence="11">
    <location>
        <begin position="141"/>
        <end position="171"/>
    </location>
</feature>
<dbReference type="PANTHER" id="PTHR45940">
    <property type="entry name" value="WUSCHEL-RELATED HOMEOBOX 1-RELATED"/>
    <property type="match status" value="1"/>
</dbReference>
<dbReference type="CDD" id="cd00086">
    <property type="entry name" value="homeodomain"/>
    <property type="match status" value="1"/>
</dbReference>
<keyword evidence="14" id="KW-1185">Reference proteome</keyword>
<keyword evidence="2" id="KW-0217">Developmental protein</keyword>
<name>A0A6A1UZB6_9ROSI</name>
<evidence type="ECO:0000256" key="2">
    <source>
        <dbReference type="ARBA" id="ARBA00022473"/>
    </source>
</evidence>
<keyword evidence="7 9" id="KW-0539">Nucleus</keyword>
<dbReference type="PROSITE" id="PS50071">
    <property type="entry name" value="HOMEOBOX_2"/>
    <property type="match status" value="1"/>
</dbReference>
<dbReference type="SUPFAM" id="SSF46689">
    <property type="entry name" value="Homeodomain-like"/>
    <property type="match status" value="1"/>
</dbReference>
<evidence type="ECO:0000256" key="7">
    <source>
        <dbReference type="ARBA" id="ARBA00023242"/>
    </source>
</evidence>
<gene>
    <name evidence="13" type="ORF">CJ030_MR7G028090</name>
</gene>
<dbReference type="GO" id="GO:0005634">
    <property type="term" value="C:nucleus"/>
    <property type="evidence" value="ECO:0007669"/>
    <property type="project" value="UniProtKB-SubCell"/>
</dbReference>
<dbReference type="EMBL" id="RXIC02000025">
    <property type="protein sequence ID" value="KAB1205725.1"/>
    <property type="molecule type" value="Genomic_DNA"/>
</dbReference>
<feature type="DNA-binding region" description="Homeobox" evidence="9">
    <location>
        <begin position="80"/>
        <end position="144"/>
    </location>
</feature>
<dbReference type="GO" id="GO:0099402">
    <property type="term" value="P:plant organ development"/>
    <property type="evidence" value="ECO:0007669"/>
    <property type="project" value="InterPro"/>
</dbReference>
<evidence type="ECO:0000256" key="6">
    <source>
        <dbReference type="ARBA" id="ARBA00023163"/>
    </source>
</evidence>
<comment type="similarity">
    <text evidence="8">Belongs to the WUS homeobox family.</text>
</comment>
<dbReference type="AlphaFoldDB" id="A0A6A1UZB6"/>
<evidence type="ECO:0000259" key="12">
    <source>
        <dbReference type="PROSITE" id="PS50071"/>
    </source>
</evidence>
<evidence type="ECO:0000256" key="10">
    <source>
        <dbReference type="RuleBase" id="RU000682"/>
    </source>
</evidence>
<comment type="subcellular location">
    <subcellularLocation>
        <location evidence="1 9 10">Nucleus</location>
    </subcellularLocation>
</comment>
<accession>A0A6A1UZB6</accession>
<keyword evidence="3" id="KW-0805">Transcription regulation</keyword>
<evidence type="ECO:0000256" key="8">
    <source>
        <dbReference type="ARBA" id="ARBA00024040"/>
    </source>
</evidence>
<organism evidence="13 14">
    <name type="scientific">Morella rubra</name>
    <name type="common">Chinese bayberry</name>
    <dbReference type="NCBI Taxonomy" id="262757"/>
    <lineage>
        <taxon>Eukaryota</taxon>
        <taxon>Viridiplantae</taxon>
        <taxon>Streptophyta</taxon>
        <taxon>Embryophyta</taxon>
        <taxon>Tracheophyta</taxon>
        <taxon>Spermatophyta</taxon>
        <taxon>Magnoliopsida</taxon>
        <taxon>eudicotyledons</taxon>
        <taxon>Gunneridae</taxon>
        <taxon>Pentapetalae</taxon>
        <taxon>rosids</taxon>
        <taxon>fabids</taxon>
        <taxon>Fagales</taxon>
        <taxon>Myricaceae</taxon>
        <taxon>Morella</taxon>
    </lineage>
</organism>
<evidence type="ECO:0000256" key="5">
    <source>
        <dbReference type="ARBA" id="ARBA00023155"/>
    </source>
</evidence>
<evidence type="ECO:0000256" key="4">
    <source>
        <dbReference type="ARBA" id="ARBA00023125"/>
    </source>
</evidence>
<evidence type="ECO:0000256" key="9">
    <source>
        <dbReference type="PROSITE-ProRule" id="PRU00108"/>
    </source>
</evidence>
<evidence type="ECO:0000256" key="1">
    <source>
        <dbReference type="ARBA" id="ARBA00004123"/>
    </source>
</evidence>
<keyword evidence="5 9" id="KW-0371">Homeobox</keyword>
<proteinExistence type="inferred from homology"/>
<feature type="compositionally biased region" description="Basic and acidic residues" evidence="11">
    <location>
        <begin position="273"/>
        <end position="284"/>
    </location>
</feature>
<dbReference type="GO" id="GO:0003700">
    <property type="term" value="F:DNA-binding transcription factor activity"/>
    <property type="evidence" value="ECO:0007669"/>
    <property type="project" value="InterPro"/>
</dbReference>
<dbReference type="OrthoDB" id="1932526at2759"/>
<dbReference type="GO" id="GO:0003677">
    <property type="term" value="F:DNA binding"/>
    <property type="evidence" value="ECO:0007669"/>
    <property type="project" value="UniProtKB-UniRule"/>
</dbReference>
<dbReference type="PANTHER" id="PTHR45940:SF13">
    <property type="entry name" value="WUSCHEL-RELATED HOMEOBOX 1"/>
    <property type="match status" value="1"/>
</dbReference>
<dbReference type="InterPro" id="IPR009057">
    <property type="entry name" value="Homeodomain-like_sf"/>
</dbReference>
<keyword evidence="6" id="KW-0804">Transcription</keyword>
<dbReference type="Gene3D" id="1.10.10.60">
    <property type="entry name" value="Homeodomain-like"/>
    <property type="match status" value="1"/>
</dbReference>
<evidence type="ECO:0000256" key="11">
    <source>
        <dbReference type="SAM" id="MobiDB-lite"/>
    </source>
</evidence>
<evidence type="ECO:0000313" key="14">
    <source>
        <dbReference type="Proteomes" id="UP000516437"/>
    </source>
</evidence>
<protein>
    <submittedName>
        <fullName evidence="13">WUSCHEL-related homeobox 1</fullName>
    </submittedName>
</protein>
<dbReference type="Proteomes" id="UP000516437">
    <property type="component" value="Chromosome 7"/>
</dbReference>
<dbReference type="Pfam" id="PF00046">
    <property type="entry name" value="Homeodomain"/>
    <property type="match status" value="1"/>
</dbReference>
<sequence length="330" mass="38205">MWMMGGDDCSKLNVSESFSGLKLRPLIPKPTSVIAGNTAISGIFSLPYRNFTHYTNVSSLNHHPVHVPEQSRTNFNSQPLPSSRWNPTSEQLLALEELYRRGTRSPTAEQIQQIAAYLRRFGRIEGKNVFYWFQNHKARERQKRRREMASHLPERRQDTSLANNESATRKTGYEVKQAKKWTRPLNCSTHMEESAQTHRSAIAEKVTPWSVQFEERKSQERSRRTIVETNSTWRSIERPRSPSIQTLARTSSDTKFLNTRYGKLLLTPDEEGVPNHEDQRREPETLNLFPPHGYDCEDKSVTGKDTEVPVATRDNNFSPNQYFEFLPPKN</sequence>
<evidence type="ECO:0000256" key="3">
    <source>
        <dbReference type="ARBA" id="ARBA00023015"/>
    </source>
</evidence>
<dbReference type="SMART" id="SM00389">
    <property type="entry name" value="HOX"/>
    <property type="match status" value="1"/>
</dbReference>
<feature type="domain" description="Homeobox" evidence="12">
    <location>
        <begin position="78"/>
        <end position="143"/>
    </location>
</feature>
<dbReference type="InterPro" id="IPR001356">
    <property type="entry name" value="HD"/>
</dbReference>
<keyword evidence="4 9" id="KW-0238">DNA-binding</keyword>
<dbReference type="InterPro" id="IPR044555">
    <property type="entry name" value="WUSCHEL-like"/>
</dbReference>
<evidence type="ECO:0000313" key="13">
    <source>
        <dbReference type="EMBL" id="KAB1205725.1"/>
    </source>
</evidence>
<reference evidence="13 14" key="1">
    <citation type="journal article" date="2019" name="Plant Biotechnol. J.">
        <title>The red bayberry genome and genetic basis of sex determination.</title>
        <authorList>
            <person name="Jia H.M."/>
            <person name="Jia H.J."/>
            <person name="Cai Q.L."/>
            <person name="Wang Y."/>
            <person name="Zhao H.B."/>
            <person name="Yang W.F."/>
            <person name="Wang G.Y."/>
            <person name="Li Y.H."/>
            <person name="Zhan D.L."/>
            <person name="Shen Y.T."/>
            <person name="Niu Q.F."/>
            <person name="Chang L."/>
            <person name="Qiu J."/>
            <person name="Zhao L."/>
            <person name="Xie H.B."/>
            <person name="Fu W.Y."/>
            <person name="Jin J."/>
            <person name="Li X.W."/>
            <person name="Jiao Y."/>
            <person name="Zhou C.C."/>
            <person name="Tu T."/>
            <person name="Chai C.Y."/>
            <person name="Gao J.L."/>
            <person name="Fan L.J."/>
            <person name="van de Weg E."/>
            <person name="Wang J.Y."/>
            <person name="Gao Z.S."/>
        </authorList>
    </citation>
    <scope>NUCLEOTIDE SEQUENCE [LARGE SCALE GENOMIC DNA]</scope>
    <source>
        <tissue evidence="13">Leaves</tissue>
    </source>
</reference>
<feature type="region of interest" description="Disordered" evidence="11">
    <location>
        <begin position="267"/>
        <end position="301"/>
    </location>
</feature>
<comment type="caution">
    <text evidence="13">The sequence shown here is derived from an EMBL/GenBank/DDBJ whole genome shotgun (WGS) entry which is preliminary data.</text>
</comment>